<dbReference type="InterPro" id="IPR024726">
    <property type="entry name" value="FhuF_C"/>
</dbReference>
<dbReference type="Pfam" id="PF11575">
    <property type="entry name" value="FhuF_C"/>
    <property type="match status" value="1"/>
</dbReference>
<dbReference type="EMBL" id="JAJAUY010000234">
    <property type="protein sequence ID" value="MCB5183487.1"/>
    <property type="molecule type" value="Genomic_DNA"/>
</dbReference>
<proteinExistence type="predicted"/>
<dbReference type="Proteomes" id="UP001199054">
    <property type="component" value="Unassembled WGS sequence"/>
</dbReference>
<evidence type="ECO:0000313" key="3">
    <source>
        <dbReference type="Proteomes" id="UP001199054"/>
    </source>
</evidence>
<evidence type="ECO:0000259" key="1">
    <source>
        <dbReference type="Pfam" id="PF11575"/>
    </source>
</evidence>
<comment type="caution">
    <text evidence="2">The sequence shown here is derived from an EMBL/GenBank/DDBJ whole genome shotgun (WGS) entry which is preliminary data.</text>
</comment>
<protein>
    <submittedName>
        <fullName evidence="2">(2Fe-2S)-binding protein</fullName>
    </submittedName>
</protein>
<reference evidence="2 3" key="1">
    <citation type="submission" date="2021-10" db="EMBL/GenBank/DDBJ databases">
        <title>Streptomyces sp. strain SMC 277, a novel streptomycete isolated from soil.</title>
        <authorList>
            <person name="Chanama M."/>
        </authorList>
    </citation>
    <scope>NUCLEOTIDE SEQUENCE [LARGE SCALE GENOMIC DNA]</scope>
    <source>
        <strain evidence="2 3">SMC 277</strain>
    </source>
</reference>
<accession>A0ABS8BFS4</accession>
<feature type="domain" description="Ferric siderophore reductase C-terminal" evidence="1">
    <location>
        <begin position="254"/>
        <end position="274"/>
    </location>
</feature>
<evidence type="ECO:0000313" key="2">
    <source>
        <dbReference type="EMBL" id="MCB5183487.1"/>
    </source>
</evidence>
<sequence>MPVPSAPPVPPAPPGSPVAAAYARLTEAYPGLRCTERSASEPVPRGAGWVGADALAAGGPDLDAFLAWDAAQVVRDHGRPARPDVVAGFGLHRYVWPAGLLFTLPWFLHRRVPRIAAEHTSFHRTSGVLSVRVDGFSCLPGDPAAGLPGARVVPGEEVLRAELRAAAAEHLTPVVEGFGPRLRRGRRALWGMVTDDLVEGLWYVAGLLGPAEERRARAELALLFPGSGTAPYPGGGTFRTLTGADGAALPTRDRVSCCFFYTVRPEDTCTTCPRTCDADRLTRLAAAAAA</sequence>
<gene>
    <name evidence="2" type="ORF">LG632_29540</name>
</gene>
<keyword evidence="3" id="KW-1185">Reference proteome</keyword>
<name>A0ABS8BFS4_9ACTN</name>
<organism evidence="2 3">
    <name type="scientific">Streptomyces antimicrobicus</name>
    <dbReference type="NCBI Taxonomy" id="2883108"/>
    <lineage>
        <taxon>Bacteria</taxon>
        <taxon>Bacillati</taxon>
        <taxon>Actinomycetota</taxon>
        <taxon>Actinomycetes</taxon>
        <taxon>Kitasatosporales</taxon>
        <taxon>Streptomycetaceae</taxon>
        <taxon>Streptomyces</taxon>
    </lineage>
</organism>